<sequence>MLEQRNSLSDRKTKRFRSAPSQVPRVGGAPPPSKSRAPPSGTDENFPFSFLHPLYGIQTKKIRGILLTATILISSSFRTPQGTLCDVMEGNRCFMLPWKLEFSA</sequence>
<proteinExistence type="predicted"/>
<feature type="region of interest" description="Disordered" evidence="1">
    <location>
        <begin position="1"/>
        <end position="44"/>
    </location>
</feature>
<dbReference type="EMBL" id="BMAW01005179">
    <property type="protein sequence ID" value="GFS92991.1"/>
    <property type="molecule type" value="Genomic_DNA"/>
</dbReference>
<evidence type="ECO:0000256" key="1">
    <source>
        <dbReference type="SAM" id="MobiDB-lite"/>
    </source>
</evidence>
<organism evidence="2 3">
    <name type="scientific">Nephila pilipes</name>
    <name type="common">Giant wood spider</name>
    <name type="synonym">Nephila maculata</name>
    <dbReference type="NCBI Taxonomy" id="299642"/>
    <lineage>
        <taxon>Eukaryota</taxon>
        <taxon>Metazoa</taxon>
        <taxon>Ecdysozoa</taxon>
        <taxon>Arthropoda</taxon>
        <taxon>Chelicerata</taxon>
        <taxon>Arachnida</taxon>
        <taxon>Araneae</taxon>
        <taxon>Araneomorphae</taxon>
        <taxon>Entelegynae</taxon>
        <taxon>Araneoidea</taxon>
        <taxon>Nephilidae</taxon>
        <taxon>Nephila</taxon>
    </lineage>
</organism>
<protein>
    <submittedName>
        <fullName evidence="2">Uncharacterized protein</fullName>
    </submittedName>
</protein>
<name>A0A8X6N455_NEPPI</name>
<dbReference type="AlphaFoldDB" id="A0A8X6N455"/>
<comment type="caution">
    <text evidence="2">The sequence shown here is derived from an EMBL/GenBank/DDBJ whole genome shotgun (WGS) entry which is preliminary data.</text>
</comment>
<reference evidence="2" key="1">
    <citation type="submission" date="2020-08" db="EMBL/GenBank/DDBJ databases">
        <title>Multicomponent nature underlies the extraordinary mechanical properties of spider dragline silk.</title>
        <authorList>
            <person name="Kono N."/>
            <person name="Nakamura H."/>
            <person name="Mori M."/>
            <person name="Yoshida Y."/>
            <person name="Ohtoshi R."/>
            <person name="Malay A.D."/>
            <person name="Moran D.A.P."/>
            <person name="Tomita M."/>
            <person name="Numata K."/>
            <person name="Arakawa K."/>
        </authorList>
    </citation>
    <scope>NUCLEOTIDE SEQUENCE</scope>
</reference>
<evidence type="ECO:0000313" key="2">
    <source>
        <dbReference type="EMBL" id="GFS92991.1"/>
    </source>
</evidence>
<keyword evidence="3" id="KW-1185">Reference proteome</keyword>
<gene>
    <name evidence="2" type="ORF">NPIL_216551</name>
</gene>
<evidence type="ECO:0000313" key="3">
    <source>
        <dbReference type="Proteomes" id="UP000887013"/>
    </source>
</evidence>
<dbReference type="Proteomes" id="UP000887013">
    <property type="component" value="Unassembled WGS sequence"/>
</dbReference>
<accession>A0A8X6N455</accession>